<reference evidence="1 2" key="1">
    <citation type="submission" date="2016-10" db="EMBL/GenBank/DDBJ databases">
        <authorList>
            <person name="de Groot N.N."/>
        </authorList>
    </citation>
    <scope>NUCLEOTIDE SEQUENCE [LARGE SCALE GENOMIC DNA]</scope>
    <source>
        <strain evidence="1 2">YAD2003</strain>
    </source>
</reference>
<dbReference type="Proteomes" id="UP000183190">
    <property type="component" value="Unassembled WGS sequence"/>
</dbReference>
<accession>A0A1H6JZN0</accession>
<organism evidence="1 2">
    <name type="scientific">Ruminococcus flavefaciens</name>
    <dbReference type="NCBI Taxonomy" id="1265"/>
    <lineage>
        <taxon>Bacteria</taxon>
        <taxon>Bacillati</taxon>
        <taxon>Bacillota</taxon>
        <taxon>Clostridia</taxon>
        <taxon>Eubacteriales</taxon>
        <taxon>Oscillospiraceae</taxon>
        <taxon>Ruminococcus</taxon>
    </lineage>
</organism>
<evidence type="ECO:0000313" key="1">
    <source>
        <dbReference type="EMBL" id="SEH67981.1"/>
    </source>
</evidence>
<gene>
    <name evidence="1" type="ORF">SAMN02910265_02077</name>
</gene>
<protein>
    <submittedName>
        <fullName evidence="1">Uncharacterized protein</fullName>
    </submittedName>
</protein>
<sequence length="253" mass="28102">MKAGIIDSPNKFGFWEFSIGETMDFIVAADISELSGCDVLLVSEEYCGGAIGTLMENIRASEKLCRIPAAAVTSERSCEDQEILFTLGFDDIILLPACPQLIQRRVVSLVKMASNCCSERIINLDSLMKMKDAECGAFYVCTDDFENIYKFVRRILERTKKNAQVLVLTIEDSKNCDAMSCRNEISTLSHAVKLCLRRGDMATVCGDNKMLVLLIGADDEGGHLVANRIVSSFYSECEDQDLELTYDIRAVRA</sequence>
<dbReference type="SUPFAM" id="SSF52172">
    <property type="entry name" value="CheY-like"/>
    <property type="match status" value="1"/>
</dbReference>
<proteinExistence type="predicted"/>
<dbReference type="OrthoDB" id="1818401at2"/>
<name>A0A1H6JZN0_RUMFL</name>
<dbReference type="AlphaFoldDB" id="A0A1H6JZN0"/>
<dbReference type="RefSeq" id="WP_074717101.1">
    <property type="nucleotide sequence ID" value="NZ_FNWV01000007.1"/>
</dbReference>
<evidence type="ECO:0000313" key="2">
    <source>
        <dbReference type="Proteomes" id="UP000183190"/>
    </source>
</evidence>
<dbReference type="InterPro" id="IPR011006">
    <property type="entry name" value="CheY-like_superfamily"/>
</dbReference>
<dbReference type="EMBL" id="FNWV01000007">
    <property type="protein sequence ID" value="SEH67981.1"/>
    <property type="molecule type" value="Genomic_DNA"/>
</dbReference>